<reference evidence="12 13" key="1">
    <citation type="submission" date="2015-01" db="EMBL/GenBank/DDBJ databases">
        <title>Genome of allotetraploid Gossypium barbadense reveals genomic plasticity and fiber elongation in cotton evolution.</title>
        <authorList>
            <person name="Chen X."/>
            <person name="Liu X."/>
            <person name="Zhao B."/>
            <person name="Zheng H."/>
            <person name="Hu Y."/>
            <person name="Lu G."/>
            <person name="Yang C."/>
            <person name="Chen J."/>
            <person name="Shan C."/>
            <person name="Zhang L."/>
            <person name="Zhou Y."/>
            <person name="Wang L."/>
            <person name="Guo W."/>
            <person name="Bai Y."/>
            <person name="Ruan J."/>
            <person name="Shangguan X."/>
            <person name="Mao Y."/>
            <person name="Jiang J."/>
            <person name="Zhu Y."/>
            <person name="Lei J."/>
            <person name="Kang H."/>
            <person name="Chen S."/>
            <person name="He X."/>
            <person name="Wang R."/>
            <person name="Wang Y."/>
            <person name="Chen J."/>
            <person name="Wang L."/>
            <person name="Yu S."/>
            <person name="Wang B."/>
            <person name="Wei J."/>
            <person name="Song S."/>
            <person name="Lu X."/>
            <person name="Gao Z."/>
            <person name="Gu W."/>
            <person name="Deng X."/>
            <person name="Ma D."/>
            <person name="Wang S."/>
            <person name="Liang W."/>
            <person name="Fang L."/>
            <person name="Cai C."/>
            <person name="Zhu X."/>
            <person name="Zhou B."/>
            <person name="Zhang Y."/>
            <person name="Chen Z."/>
            <person name="Xu S."/>
            <person name="Zhu R."/>
            <person name="Wang S."/>
            <person name="Zhang T."/>
            <person name="Zhao G."/>
        </authorList>
    </citation>
    <scope>NUCLEOTIDE SEQUENCE [LARGE SCALE GENOMIC DNA]</scope>
    <source>
        <strain evidence="13">cv. Xinhai21</strain>
        <tissue evidence="12">Leaf</tissue>
    </source>
</reference>
<feature type="transmembrane region" description="Helical" evidence="10">
    <location>
        <begin position="492"/>
        <end position="521"/>
    </location>
</feature>
<evidence type="ECO:0000256" key="9">
    <source>
        <dbReference type="ARBA" id="ARBA00061151"/>
    </source>
</evidence>
<evidence type="ECO:0000313" key="13">
    <source>
        <dbReference type="Proteomes" id="UP000239757"/>
    </source>
</evidence>
<dbReference type="GO" id="GO:0071555">
    <property type="term" value="P:cell wall organization"/>
    <property type="evidence" value="ECO:0007669"/>
    <property type="project" value="UniProtKB-KW"/>
</dbReference>
<comment type="subcellular location">
    <subcellularLocation>
        <location evidence="1">Golgi apparatus membrane</location>
        <topology evidence="1">Multi-pass membrane protein</topology>
    </subcellularLocation>
</comment>
<dbReference type="OrthoDB" id="72851at2759"/>
<dbReference type="GO" id="GO:0099402">
    <property type="term" value="P:plant organ development"/>
    <property type="evidence" value="ECO:0007669"/>
    <property type="project" value="UniProtKB-ARBA"/>
</dbReference>
<evidence type="ECO:0000259" key="11">
    <source>
        <dbReference type="Pfam" id="PF13632"/>
    </source>
</evidence>
<feature type="transmembrane region" description="Helical" evidence="10">
    <location>
        <begin position="106"/>
        <end position="131"/>
    </location>
</feature>
<dbReference type="AlphaFoldDB" id="A0A2P5Y149"/>
<dbReference type="InterPro" id="IPR001173">
    <property type="entry name" value="Glyco_trans_2-like"/>
</dbReference>
<evidence type="ECO:0000256" key="1">
    <source>
        <dbReference type="ARBA" id="ARBA00004653"/>
    </source>
</evidence>
<comment type="similarity">
    <text evidence="9">Belongs to the glycosyltransferase 2 family. Plant cellulose synthase-like C subfamily.</text>
</comment>
<dbReference type="EMBL" id="KZ663871">
    <property type="protein sequence ID" value="PPS09322.1"/>
    <property type="molecule type" value="Genomic_DNA"/>
</dbReference>
<keyword evidence="7 10" id="KW-0472">Membrane</keyword>
<dbReference type="GO" id="GO:0016757">
    <property type="term" value="F:glycosyltransferase activity"/>
    <property type="evidence" value="ECO:0007669"/>
    <property type="project" value="UniProtKB-KW"/>
</dbReference>
<evidence type="ECO:0000256" key="2">
    <source>
        <dbReference type="ARBA" id="ARBA00022676"/>
    </source>
</evidence>
<dbReference type="Pfam" id="PF13632">
    <property type="entry name" value="Glyco_trans_2_3"/>
    <property type="match status" value="1"/>
</dbReference>
<dbReference type="GO" id="GO:0048868">
    <property type="term" value="P:pollen tube development"/>
    <property type="evidence" value="ECO:0007669"/>
    <property type="project" value="UniProtKB-ARBA"/>
</dbReference>
<evidence type="ECO:0000256" key="6">
    <source>
        <dbReference type="ARBA" id="ARBA00023034"/>
    </source>
</evidence>
<dbReference type="PANTHER" id="PTHR32044">
    <property type="entry name" value="GLUCOMANNAN 4-BETA-MANNOSYLTRANSFERASE 9"/>
    <property type="match status" value="1"/>
</dbReference>
<dbReference type="Proteomes" id="UP000239757">
    <property type="component" value="Unassembled WGS sequence"/>
</dbReference>
<name>A0A2P5Y149_GOSBA</name>
<sequence length="693" mass="79486">MAPGLDFSDWGAMETRKGTPVVVKMDNPNYSVVEIEDPDAAFRPVEKSRGKNAKQVTWVLLLKAHRAVGCVAWMATLFWALLGTIKKRLIFRQDVGMASEKLGKGKLLFTVIKAFLVISLTILAFEIIAYFNGWHYFQNPSLHIPRTSDIQGLFHLVYVTWLWFRADYIAPLIQALSKFCVALFLIQSADRMVLCLGCFWIKYKKIKPRIEGNPFKSNDVEGSGYDYPMVLVQIPMCNEREVYEQSISAVCQLDWPKDRLLIQVLDDSDDESIQCLIKTEVATWNQRGINIIYRHRLIRTGYKAGNLKSAMSCEYILAYEFAYEFVAIFDADFQPNPDFLKQTVPHFKDNPELGLVQARWTFVNKDENLLTRLQNINLCFHFEVEQQVNGVFLNFFGFNGTAGVWRIRALEESGGWLERTTVEDMDIAVRAHLNGWKFIFLNDVKVLCEVPESYEAYRKQQHRWHSGPMHLFRLCLPAIITSKIAIWKKANLILLFFLLRKLILPFYSFTLFCIILPLTMFVPEAELPVWVICYVPVFMSFLNILPAPKSFPFIVPYLLFENTMSVTKFNAMVSGLFKLGSSYEWVVTKKAGRSSESDLLAAAERESKTTNQLQIQRGASESELIELNRLKAAPVPVKRVNKIYRKELTLAFLLLTASVRSLLSAQGVHFYFLLFQGVTFLLVGLDLIGEQMS</sequence>
<dbReference type="PANTHER" id="PTHR32044:SF101">
    <property type="entry name" value="GLYCOSYLTRANSFERASE 2-LIKE DOMAIN-CONTAINING PROTEIN"/>
    <property type="match status" value="1"/>
</dbReference>
<evidence type="ECO:0000256" key="4">
    <source>
        <dbReference type="ARBA" id="ARBA00022692"/>
    </source>
</evidence>
<evidence type="ECO:0000256" key="5">
    <source>
        <dbReference type="ARBA" id="ARBA00022989"/>
    </source>
</evidence>
<keyword evidence="5 10" id="KW-1133">Transmembrane helix</keyword>
<evidence type="ECO:0000256" key="8">
    <source>
        <dbReference type="ARBA" id="ARBA00023316"/>
    </source>
</evidence>
<feature type="transmembrane region" description="Helical" evidence="10">
    <location>
        <begin position="168"/>
        <end position="186"/>
    </location>
</feature>
<gene>
    <name evidence="12" type="ORF">GOBAR_AA11305</name>
</gene>
<accession>A0A2P5Y149</accession>
<feature type="transmembrane region" description="Helical" evidence="10">
    <location>
        <begin position="669"/>
        <end position="688"/>
    </location>
</feature>
<protein>
    <recommendedName>
        <fullName evidence="11">Glycosyltransferase 2-like domain-containing protein</fullName>
    </recommendedName>
</protein>
<feature type="domain" description="Glycosyltransferase 2-like" evidence="11">
    <location>
        <begin position="326"/>
        <end position="533"/>
    </location>
</feature>
<keyword evidence="3" id="KW-0808">Transferase</keyword>
<keyword evidence="6" id="KW-0333">Golgi apparatus</keyword>
<dbReference type="InterPro" id="IPR029044">
    <property type="entry name" value="Nucleotide-diphossugar_trans"/>
</dbReference>
<dbReference type="FunFam" id="3.90.550.10:FF:000007">
    <property type="entry name" value="probable xyloglucan glycosyltransferase 5"/>
    <property type="match status" value="1"/>
</dbReference>
<feature type="transmembrane region" description="Helical" evidence="10">
    <location>
        <begin position="64"/>
        <end position="85"/>
    </location>
</feature>
<evidence type="ECO:0000256" key="3">
    <source>
        <dbReference type="ARBA" id="ARBA00022679"/>
    </source>
</evidence>
<evidence type="ECO:0000313" key="12">
    <source>
        <dbReference type="EMBL" id="PPS09322.1"/>
    </source>
</evidence>
<keyword evidence="8" id="KW-0961">Cell wall biogenesis/degradation</keyword>
<keyword evidence="2" id="KW-0328">Glycosyltransferase</keyword>
<dbReference type="GO" id="GO:0000139">
    <property type="term" value="C:Golgi membrane"/>
    <property type="evidence" value="ECO:0007669"/>
    <property type="project" value="UniProtKB-SubCell"/>
</dbReference>
<evidence type="ECO:0000256" key="10">
    <source>
        <dbReference type="SAM" id="Phobius"/>
    </source>
</evidence>
<organism evidence="12 13">
    <name type="scientific">Gossypium barbadense</name>
    <name type="common">Sea Island cotton</name>
    <name type="synonym">Hibiscus barbadensis</name>
    <dbReference type="NCBI Taxonomy" id="3634"/>
    <lineage>
        <taxon>Eukaryota</taxon>
        <taxon>Viridiplantae</taxon>
        <taxon>Streptophyta</taxon>
        <taxon>Embryophyta</taxon>
        <taxon>Tracheophyta</taxon>
        <taxon>Spermatophyta</taxon>
        <taxon>Magnoliopsida</taxon>
        <taxon>eudicotyledons</taxon>
        <taxon>Gunneridae</taxon>
        <taxon>Pentapetalae</taxon>
        <taxon>rosids</taxon>
        <taxon>malvids</taxon>
        <taxon>Malvales</taxon>
        <taxon>Malvaceae</taxon>
        <taxon>Malvoideae</taxon>
        <taxon>Gossypium</taxon>
    </lineage>
</organism>
<keyword evidence="4 10" id="KW-0812">Transmembrane</keyword>
<dbReference type="Gene3D" id="3.90.550.10">
    <property type="entry name" value="Spore Coat Polysaccharide Biosynthesis Protein SpsA, Chain A"/>
    <property type="match status" value="1"/>
</dbReference>
<proteinExistence type="inferred from homology"/>
<evidence type="ECO:0000256" key="7">
    <source>
        <dbReference type="ARBA" id="ARBA00023136"/>
    </source>
</evidence>
<dbReference type="SUPFAM" id="SSF53448">
    <property type="entry name" value="Nucleotide-diphospho-sugar transferases"/>
    <property type="match status" value="1"/>
</dbReference>